<sequence length="124" mass="14857">MKSIATSDDPSNVEYYNYKFITAETQYEPMEEFFPNLQQYCTIDRLQYWVGQSNIWGSRKRKTTNGQTKYGRHLWIVSKEMREFLFESTDSISAYWNHLKNEIDFITIGYARKFSTKENDTSRT</sequence>
<organism evidence="1 2">
    <name type="scientific">Rhizopus stolonifer</name>
    <name type="common">Rhizopus nigricans</name>
    <dbReference type="NCBI Taxonomy" id="4846"/>
    <lineage>
        <taxon>Eukaryota</taxon>
        <taxon>Fungi</taxon>
        <taxon>Fungi incertae sedis</taxon>
        <taxon>Mucoromycota</taxon>
        <taxon>Mucoromycotina</taxon>
        <taxon>Mucoromycetes</taxon>
        <taxon>Mucorales</taxon>
        <taxon>Mucorineae</taxon>
        <taxon>Rhizopodaceae</taxon>
        <taxon>Rhizopus</taxon>
    </lineage>
</organism>
<dbReference type="AlphaFoldDB" id="A0A367JXS7"/>
<gene>
    <name evidence="1" type="ORF">CU098_010515</name>
</gene>
<evidence type="ECO:0000313" key="1">
    <source>
        <dbReference type="EMBL" id="RCH94733.1"/>
    </source>
</evidence>
<comment type="caution">
    <text evidence="1">The sequence shown here is derived from an EMBL/GenBank/DDBJ whole genome shotgun (WGS) entry which is preliminary data.</text>
</comment>
<keyword evidence="2" id="KW-1185">Reference proteome</keyword>
<dbReference type="Proteomes" id="UP000253551">
    <property type="component" value="Unassembled WGS sequence"/>
</dbReference>
<evidence type="ECO:0000313" key="2">
    <source>
        <dbReference type="Proteomes" id="UP000253551"/>
    </source>
</evidence>
<dbReference type="EMBL" id="PJQM01002521">
    <property type="protein sequence ID" value="RCH94733.1"/>
    <property type="molecule type" value="Genomic_DNA"/>
</dbReference>
<accession>A0A367JXS7</accession>
<proteinExistence type="predicted"/>
<name>A0A367JXS7_RHIST</name>
<reference evidence="1 2" key="1">
    <citation type="journal article" date="2018" name="G3 (Bethesda)">
        <title>Phylogenetic and Phylogenomic Definition of Rhizopus Species.</title>
        <authorList>
            <person name="Gryganskyi A.P."/>
            <person name="Golan J."/>
            <person name="Dolatabadi S."/>
            <person name="Mondo S."/>
            <person name="Robb S."/>
            <person name="Idnurm A."/>
            <person name="Muszewska A."/>
            <person name="Steczkiewicz K."/>
            <person name="Masonjones S."/>
            <person name="Liao H.L."/>
            <person name="Gajdeczka M.T."/>
            <person name="Anike F."/>
            <person name="Vuek A."/>
            <person name="Anishchenko I.M."/>
            <person name="Voigt K."/>
            <person name="de Hoog G.S."/>
            <person name="Smith M.E."/>
            <person name="Heitman J."/>
            <person name="Vilgalys R."/>
            <person name="Stajich J.E."/>
        </authorList>
    </citation>
    <scope>NUCLEOTIDE SEQUENCE [LARGE SCALE GENOMIC DNA]</scope>
    <source>
        <strain evidence="1 2">LSU 92-RS-03</strain>
    </source>
</reference>
<dbReference type="OrthoDB" id="2286035at2759"/>
<protein>
    <submittedName>
        <fullName evidence="1">Uncharacterized protein</fullName>
    </submittedName>
</protein>